<dbReference type="PANTHER" id="PTHR33885:SF3">
    <property type="entry name" value="PHAGE SHOCK PROTEIN C"/>
    <property type="match status" value="1"/>
</dbReference>
<keyword evidence="2" id="KW-1003">Cell membrane</keyword>
<comment type="subcellular location">
    <subcellularLocation>
        <location evidence="1">Cell membrane</location>
        <topology evidence="1">Single-pass membrane protein</topology>
    </subcellularLocation>
</comment>
<dbReference type="EMBL" id="BAAATZ010000001">
    <property type="protein sequence ID" value="GAA2718361.1"/>
    <property type="molecule type" value="Genomic_DNA"/>
</dbReference>
<evidence type="ECO:0000256" key="2">
    <source>
        <dbReference type="ARBA" id="ARBA00022475"/>
    </source>
</evidence>
<gene>
    <name evidence="9" type="ORF">GCM10010439_01180</name>
</gene>
<organism evidence="9 10">
    <name type="scientific">Actinocorallia aurantiaca</name>
    <dbReference type="NCBI Taxonomy" id="46204"/>
    <lineage>
        <taxon>Bacteria</taxon>
        <taxon>Bacillati</taxon>
        <taxon>Actinomycetota</taxon>
        <taxon>Actinomycetes</taxon>
        <taxon>Streptosporangiales</taxon>
        <taxon>Thermomonosporaceae</taxon>
        <taxon>Actinocorallia</taxon>
    </lineage>
</organism>
<name>A0ABN3TSM5_9ACTN</name>
<feature type="transmembrane region" description="Helical" evidence="7">
    <location>
        <begin position="237"/>
        <end position="258"/>
    </location>
</feature>
<dbReference type="PANTHER" id="PTHR33885">
    <property type="entry name" value="PHAGE SHOCK PROTEIN C"/>
    <property type="match status" value="1"/>
</dbReference>
<dbReference type="InterPro" id="IPR052027">
    <property type="entry name" value="PspC"/>
</dbReference>
<keyword evidence="5 7" id="KW-0472">Membrane</keyword>
<feature type="transmembrane region" description="Helical" evidence="7">
    <location>
        <begin position="111"/>
        <end position="133"/>
    </location>
</feature>
<feature type="region of interest" description="Disordered" evidence="6">
    <location>
        <begin position="180"/>
        <end position="204"/>
    </location>
</feature>
<evidence type="ECO:0000313" key="9">
    <source>
        <dbReference type="EMBL" id="GAA2718361.1"/>
    </source>
</evidence>
<feature type="transmembrane region" description="Helical" evidence="7">
    <location>
        <begin position="31"/>
        <end position="54"/>
    </location>
</feature>
<dbReference type="Pfam" id="PF04024">
    <property type="entry name" value="PspC"/>
    <property type="match status" value="1"/>
</dbReference>
<feature type="transmembrane region" description="Helical" evidence="7">
    <location>
        <begin position="75"/>
        <end position="99"/>
    </location>
</feature>
<evidence type="ECO:0000256" key="7">
    <source>
        <dbReference type="SAM" id="Phobius"/>
    </source>
</evidence>
<keyword evidence="10" id="KW-1185">Reference proteome</keyword>
<protein>
    <recommendedName>
        <fullName evidence="8">Phage shock protein PspC N-terminal domain-containing protein</fullName>
    </recommendedName>
</protein>
<keyword evidence="3 7" id="KW-0812">Transmembrane</keyword>
<dbReference type="InterPro" id="IPR007168">
    <property type="entry name" value="Phageshock_PspC_N"/>
</dbReference>
<reference evidence="9 10" key="1">
    <citation type="journal article" date="2019" name="Int. J. Syst. Evol. Microbiol.">
        <title>The Global Catalogue of Microorganisms (GCM) 10K type strain sequencing project: providing services to taxonomists for standard genome sequencing and annotation.</title>
        <authorList>
            <consortium name="The Broad Institute Genomics Platform"/>
            <consortium name="The Broad Institute Genome Sequencing Center for Infectious Disease"/>
            <person name="Wu L."/>
            <person name="Ma J."/>
        </authorList>
    </citation>
    <scope>NUCLEOTIDE SEQUENCE [LARGE SCALE GENOMIC DNA]</scope>
    <source>
        <strain evidence="9 10">JCM 8201</strain>
    </source>
</reference>
<feature type="transmembrane region" description="Helical" evidence="7">
    <location>
        <begin position="264"/>
        <end position="286"/>
    </location>
</feature>
<evidence type="ECO:0000256" key="4">
    <source>
        <dbReference type="ARBA" id="ARBA00022989"/>
    </source>
</evidence>
<evidence type="ECO:0000313" key="10">
    <source>
        <dbReference type="Proteomes" id="UP001501842"/>
    </source>
</evidence>
<evidence type="ECO:0000256" key="1">
    <source>
        <dbReference type="ARBA" id="ARBA00004162"/>
    </source>
</evidence>
<accession>A0ABN3TSM5</accession>
<sequence>MTSDRLTRAGEGRIGAGVCAGLGRYTGIDPLVFRVGFALLVFASWCAVPLYVLALMIMPEEDGGPAFLERRSGRLLAGSTVLTLLGVLLCAGVLLDLAGQGLLNSLGGDTLAAGVIVALIALIAQAKGADLVAAARTLPDRLRGEPLPAMTTQTPQSAVPPEEAQAGWIDLATLQPFRPGPSAAFQKDPAERSGPERPSGATDLFDLSEPAASVKTSEPECAVAGKPEHPSGGRPPVLAWTTLLLAAGAGASSLAFTSGLPQTASVQVACATALAVVALGLVTGTWAGRTNGLVAVGALLSMALIGTTAAADVENGARFGEVSWRPVDPDVVQPYRIIAGQGVLDLTALPLHDGGRYRVAAEVGLGGLKVLLPSHVQVELRVSTGLGDVTVDKKITSGPRARVERTLPGSGTNPPVLELQVKGRVGDLEVVRAPA</sequence>
<evidence type="ECO:0000259" key="8">
    <source>
        <dbReference type="Pfam" id="PF04024"/>
    </source>
</evidence>
<feature type="domain" description="Phage shock protein PspC N-terminal" evidence="8">
    <location>
        <begin position="5"/>
        <end position="61"/>
    </location>
</feature>
<dbReference type="RefSeq" id="WP_344448041.1">
    <property type="nucleotide sequence ID" value="NZ_BAAATZ010000001.1"/>
</dbReference>
<proteinExistence type="predicted"/>
<dbReference type="Proteomes" id="UP001501842">
    <property type="component" value="Unassembled WGS sequence"/>
</dbReference>
<comment type="caution">
    <text evidence="9">The sequence shown here is derived from an EMBL/GenBank/DDBJ whole genome shotgun (WGS) entry which is preliminary data.</text>
</comment>
<evidence type="ECO:0000256" key="3">
    <source>
        <dbReference type="ARBA" id="ARBA00022692"/>
    </source>
</evidence>
<feature type="region of interest" description="Disordered" evidence="6">
    <location>
        <begin position="143"/>
        <end position="163"/>
    </location>
</feature>
<evidence type="ECO:0000256" key="5">
    <source>
        <dbReference type="ARBA" id="ARBA00023136"/>
    </source>
</evidence>
<keyword evidence="4 7" id="KW-1133">Transmembrane helix</keyword>
<evidence type="ECO:0000256" key="6">
    <source>
        <dbReference type="SAM" id="MobiDB-lite"/>
    </source>
</evidence>